<comment type="similarity">
    <text evidence="1">Belongs to the DnaX/STICHEL family.</text>
</comment>
<keyword evidence="10" id="KW-0239">DNA-directed DNA polymerase</keyword>
<organism evidence="14 15">
    <name type="scientific">Halanaerobium congolense</name>
    <dbReference type="NCBI Taxonomy" id="54121"/>
    <lineage>
        <taxon>Bacteria</taxon>
        <taxon>Bacillati</taxon>
        <taxon>Bacillota</taxon>
        <taxon>Clostridia</taxon>
        <taxon>Halanaerobiales</taxon>
        <taxon>Halanaerobiaceae</taxon>
        <taxon>Halanaerobium</taxon>
    </lineage>
</organism>
<evidence type="ECO:0000256" key="10">
    <source>
        <dbReference type="ARBA" id="ARBA00022932"/>
    </source>
</evidence>
<dbReference type="InterPro" id="IPR001270">
    <property type="entry name" value="ClpA/B"/>
</dbReference>
<dbReference type="InterPro" id="IPR027417">
    <property type="entry name" value="P-loop_NTPase"/>
</dbReference>
<dbReference type="PANTHER" id="PTHR11669:SF0">
    <property type="entry name" value="PROTEIN STICHEL-LIKE 2"/>
    <property type="match status" value="1"/>
</dbReference>
<feature type="region of interest" description="Disordered" evidence="12">
    <location>
        <begin position="552"/>
        <end position="591"/>
    </location>
</feature>
<evidence type="ECO:0000313" key="14">
    <source>
        <dbReference type="EMBL" id="TDX42318.1"/>
    </source>
</evidence>
<feature type="region of interest" description="Disordered" evidence="12">
    <location>
        <begin position="407"/>
        <end position="464"/>
    </location>
</feature>
<dbReference type="CDD" id="cd00009">
    <property type="entry name" value="AAA"/>
    <property type="match status" value="1"/>
</dbReference>
<dbReference type="Gene3D" id="1.20.272.10">
    <property type="match status" value="1"/>
</dbReference>
<evidence type="ECO:0000256" key="1">
    <source>
        <dbReference type="ARBA" id="ARBA00006360"/>
    </source>
</evidence>
<dbReference type="GO" id="GO:0006261">
    <property type="term" value="P:DNA-templated DNA replication"/>
    <property type="evidence" value="ECO:0007669"/>
    <property type="project" value="TreeGrafter"/>
</dbReference>
<dbReference type="GO" id="GO:0046872">
    <property type="term" value="F:metal ion binding"/>
    <property type="evidence" value="ECO:0007669"/>
    <property type="project" value="UniProtKB-KW"/>
</dbReference>
<evidence type="ECO:0000256" key="9">
    <source>
        <dbReference type="ARBA" id="ARBA00022840"/>
    </source>
</evidence>
<protein>
    <recommendedName>
        <fullName evidence="2">DNA-directed DNA polymerase</fullName>
        <ecNumber evidence="2">2.7.7.7</ecNumber>
    </recommendedName>
</protein>
<dbReference type="EMBL" id="SOEF01000022">
    <property type="protein sequence ID" value="TDX42318.1"/>
    <property type="molecule type" value="Genomic_DNA"/>
</dbReference>
<dbReference type="NCBIfam" id="NF004046">
    <property type="entry name" value="PRK05563.1"/>
    <property type="match status" value="1"/>
</dbReference>
<dbReference type="CDD" id="cd18137">
    <property type="entry name" value="HLD_clamp_pol_III_gamma_tau"/>
    <property type="match status" value="1"/>
</dbReference>
<dbReference type="GO" id="GO:0005524">
    <property type="term" value="F:ATP binding"/>
    <property type="evidence" value="ECO:0007669"/>
    <property type="project" value="UniProtKB-KW"/>
</dbReference>
<dbReference type="SUPFAM" id="SSF52540">
    <property type="entry name" value="P-loop containing nucleoside triphosphate hydrolases"/>
    <property type="match status" value="1"/>
</dbReference>
<dbReference type="Pfam" id="PF20964">
    <property type="entry name" value="DnaX_C"/>
    <property type="match status" value="1"/>
</dbReference>
<keyword evidence="5" id="KW-0235">DNA replication</keyword>
<feature type="compositionally biased region" description="Polar residues" evidence="12">
    <location>
        <begin position="454"/>
        <end position="464"/>
    </location>
</feature>
<comment type="caution">
    <text evidence="14">The sequence shown here is derived from an EMBL/GenBank/DDBJ whole genome shotgun (WGS) entry which is preliminary data.</text>
</comment>
<dbReference type="FunFam" id="3.40.50.300:FF:000014">
    <property type="entry name" value="DNA polymerase III subunit gamma/tau"/>
    <property type="match status" value="1"/>
</dbReference>
<evidence type="ECO:0000256" key="2">
    <source>
        <dbReference type="ARBA" id="ARBA00012417"/>
    </source>
</evidence>
<evidence type="ECO:0000256" key="12">
    <source>
        <dbReference type="SAM" id="MobiDB-lite"/>
    </source>
</evidence>
<dbReference type="Gene3D" id="1.10.8.60">
    <property type="match status" value="1"/>
</dbReference>
<keyword evidence="4" id="KW-0548">Nucleotidyltransferase</keyword>
<evidence type="ECO:0000256" key="5">
    <source>
        <dbReference type="ARBA" id="ARBA00022705"/>
    </source>
</evidence>
<dbReference type="EC" id="2.7.7.7" evidence="2"/>
<dbReference type="GO" id="GO:0003887">
    <property type="term" value="F:DNA-directed DNA polymerase activity"/>
    <property type="evidence" value="ECO:0007669"/>
    <property type="project" value="UniProtKB-KW"/>
</dbReference>
<dbReference type="SUPFAM" id="SSF48019">
    <property type="entry name" value="post-AAA+ oligomerization domain-like"/>
    <property type="match status" value="1"/>
</dbReference>
<dbReference type="InterPro" id="IPR050238">
    <property type="entry name" value="DNA_Rep/Repair_Clamp_Loader"/>
</dbReference>
<keyword evidence="7" id="KW-0547">Nucleotide-binding</keyword>
<keyword evidence="6" id="KW-0479">Metal-binding</keyword>
<evidence type="ECO:0000256" key="8">
    <source>
        <dbReference type="ARBA" id="ARBA00022833"/>
    </source>
</evidence>
<keyword evidence="8" id="KW-0862">Zinc</keyword>
<dbReference type="Gene3D" id="3.40.50.300">
    <property type="entry name" value="P-loop containing nucleotide triphosphate hydrolases"/>
    <property type="match status" value="1"/>
</dbReference>
<feature type="compositionally biased region" description="Polar residues" evidence="12">
    <location>
        <begin position="568"/>
        <end position="583"/>
    </location>
</feature>
<comment type="catalytic activity">
    <reaction evidence="11">
        <text>DNA(n) + a 2'-deoxyribonucleoside 5'-triphosphate = DNA(n+1) + diphosphate</text>
        <dbReference type="Rhea" id="RHEA:22508"/>
        <dbReference type="Rhea" id="RHEA-COMP:17339"/>
        <dbReference type="Rhea" id="RHEA-COMP:17340"/>
        <dbReference type="ChEBI" id="CHEBI:33019"/>
        <dbReference type="ChEBI" id="CHEBI:61560"/>
        <dbReference type="ChEBI" id="CHEBI:173112"/>
        <dbReference type="EC" id="2.7.7.7"/>
    </reaction>
</comment>
<dbReference type="InterPro" id="IPR048448">
    <property type="entry name" value="DnaX-like_C"/>
</dbReference>
<dbReference type="RefSeq" id="WP_134059618.1">
    <property type="nucleotide sequence ID" value="NZ_SOEF01000022.1"/>
</dbReference>
<dbReference type="AlphaFoldDB" id="A0A4R8GDX8"/>
<dbReference type="InterPro" id="IPR012763">
    <property type="entry name" value="DNA_pol_III_sug/sutau_N"/>
</dbReference>
<dbReference type="PANTHER" id="PTHR11669">
    <property type="entry name" value="REPLICATION FACTOR C / DNA POLYMERASE III GAMMA-TAU SUBUNIT"/>
    <property type="match status" value="1"/>
</dbReference>
<dbReference type="GeneID" id="57013177"/>
<evidence type="ECO:0000256" key="11">
    <source>
        <dbReference type="ARBA" id="ARBA00049244"/>
    </source>
</evidence>
<dbReference type="InterPro" id="IPR045085">
    <property type="entry name" value="HLD_clamp_pol_III_gamma_tau"/>
</dbReference>
<name>A0A4R8GDX8_9FIRM</name>
<dbReference type="PRINTS" id="PR00300">
    <property type="entry name" value="CLPPROTEASEA"/>
</dbReference>
<accession>A0A4R8GDX8</accession>
<evidence type="ECO:0000256" key="3">
    <source>
        <dbReference type="ARBA" id="ARBA00022679"/>
    </source>
</evidence>
<evidence type="ECO:0000256" key="4">
    <source>
        <dbReference type="ARBA" id="ARBA00022695"/>
    </source>
</evidence>
<dbReference type="Pfam" id="PF12169">
    <property type="entry name" value="DNA_pol3_gamma3"/>
    <property type="match status" value="1"/>
</dbReference>
<evidence type="ECO:0000259" key="13">
    <source>
        <dbReference type="SMART" id="SM00382"/>
    </source>
</evidence>
<dbReference type="Proteomes" id="UP000295472">
    <property type="component" value="Unassembled WGS sequence"/>
</dbReference>
<evidence type="ECO:0000256" key="6">
    <source>
        <dbReference type="ARBA" id="ARBA00022723"/>
    </source>
</evidence>
<dbReference type="NCBIfam" id="TIGR02397">
    <property type="entry name" value="dnaX_nterm"/>
    <property type="match status" value="1"/>
</dbReference>
<dbReference type="GO" id="GO:0009360">
    <property type="term" value="C:DNA polymerase III complex"/>
    <property type="evidence" value="ECO:0007669"/>
    <property type="project" value="InterPro"/>
</dbReference>
<evidence type="ECO:0000313" key="15">
    <source>
        <dbReference type="Proteomes" id="UP000295472"/>
    </source>
</evidence>
<dbReference type="SMART" id="SM00382">
    <property type="entry name" value="AAA"/>
    <property type="match status" value="1"/>
</dbReference>
<dbReference type="InterPro" id="IPR003593">
    <property type="entry name" value="AAA+_ATPase"/>
</dbReference>
<gene>
    <name evidence="14" type="ORF">C7954_12223</name>
</gene>
<dbReference type="FunFam" id="1.10.8.60:FF:000013">
    <property type="entry name" value="DNA polymerase III subunit gamma/tau"/>
    <property type="match status" value="1"/>
</dbReference>
<dbReference type="InterPro" id="IPR008921">
    <property type="entry name" value="DNA_pol3_clamp-load_cplx_C"/>
</dbReference>
<dbReference type="InterPro" id="IPR022754">
    <property type="entry name" value="DNA_pol_III_gamma-3"/>
</dbReference>
<dbReference type="GO" id="GO:0003677">
    <property type="term" value="F:DNA binding"/>
    <property type="evidence" value="ECO:0007669"/>
    <property type="project" value="InterPro"/>
</dbReference>
<evidence type="ECO:0000256" key="7">
    <source>
        <dbReference type="ARBA" id="ARBA00022741"/>
    </source>
</evidence>
<keyword evidence="9" id="KW-0067">ATP-binding</keyword>
<dbReference type="Pfam" id="PF22608">
    <property type="entry name" value="DNAX_ATPase_lid"/>
    <property type="match status" value="1"/>
</dbReference>
<feature type="domain" description="AAA+ ATPase" evidence="13">
    <location>
        <begin position="37"/>
        <end position="184"/>
    </location>
</feature>
<sequence length="622" mass="69456">MSFLSLYRKYRPENFNDLIGQDQVKQTLKNALKNDRVAHAYLFAGPRGTGKTSTAKVFAKSLNCANPSPNFEPCGECNSCQRIEKGNSLDVIEIDAASNRGIDEIRELREKVKFYPGEGKYKVYIIDEVHMLTKGAFNALLKTLEEPPESVVFILATTEPHEVITTIMSRCQRFDFTLLTLNNLKQRLEYIADSEGYEIEKEALDILARSARGGMRDAISLLDQAISFSDGQLSAEKITRMLGRINKTDLKQFLVHLSKKQSQQALELLNKQLESGLGIERFSDELIEYCRELLLIKECGIDSGILEYSRSYLEEIASAAANLSTKEITQIIDEFASLKEKLRSSARPRLQLEISVIKLSSRESSGSGLEARLSEIEFKLNNLLTNKDNSNFKKELTAKKSELGSAAVDDNIQKNKEESTNDSSDQQKAQIEEDSQSKKEIEPKTPAVKENAKSDSSAGTGNLSLEQVKDNWGRVLNEIRQLDVSVQALLREGEPLAVDKKTVTVAFPETKKFHYKGAVSNKALISRVLRNVLNEAVELELQLGAKKKELNEAKTNQAKKNDADIVEDSSNSQNNKKTKTPASKSKENDNFAGDLDIENLARIFSGEIIEVDQSILENRGGK</sequence>
<proteinExistence type="inferred from homology"/>
<dbReference type="Pfam" id="PF13177">
    <property type="entry name" value="DNA_pol3_delta2"/>
    <property type="match status" value="1"/>
</dbReference>
<reference evidence="14 15" key="1">
    <citation type="submission" date="2019-03" db="EMBL/GenBank/DDBJ databases">
        <title>Subsurface microbial communities from deep shales in Ohio and West Virginia, USA.</title>
        <authorList>
            <person name="Wrighton K."/>
        </authorList>
    </citation>
    <scope>NUCLEOTIDE SEQUENCE [LARGE SCALE GENOMIC DNA]</scope>
    <source>
        <strain evidence="14 15">DSMZ 11287</strain>
    </source>
</reference>
<keyword evidence="3" id="KW-0808">Transferase</keyword>